<evidence type="ECO:0000313" key="2">
    <source>
        <dbReference type="EMBL" id="RGT34179.1"/>
    </source>
</evidence>
<comment type="caution">
    <text evidence="2">The sequence shown here is derived from an EMBL/GenBank/DDBJ whole genome shotgun (WGS) entry which is preliminary data.</text>
</comment>
<protein>
    <submittedName>
        <fullName evidence="2">Uncharacterized protein</fullName>
    </submittedName>
</protein>
<feature type="transmembrane region" description="Helical" evidence="1">
    <location>
        <begin position="55"/>
        <end position="76"/>
    </location>
</feature>
<keyword evidence="1" id="KW-0812">Transmembrane</keyword>
<dbReference type="Proteomes" id="UP000283834">
    <property type="component" value="Unassembled WGS sequence"/>
</dbReference>
<evidence type="ECO:0000256" key="1">
    <source>
        <dbReference type="SAM" id="Phobius"/>
    </source>
</evidence>
<organism evidence="2 3">
    <name type="scientific">Mediterraneibacter gnavus</name>
    <name type="common">Ruminococcus gnavus</name>
    <dbReference type="NCBI Taxonomy" id="33038"/>
    <lineage>
        <taxon>Bacteria</taxon>
        <taxon>Bacillati</taxon>
        <taxon>Bacillota</taxon>
        <taxon>Clostridia</taxon>
        <taxon>Lachnospirales</taxon>
        <taxon>Lachnospiraceae</taxon>
        <taxon>Mediterraneibacter</taxon>
    </lineage>
</organism>
<reference evidence="2 3" key="1">
    <citation type="submission" date="2018-08" db="EMBL/GenBank/DDBJ databases">
        <title>A genome reference for cultivated species of the human gut microbiota.</title>
        <authorList>
            <person name="Zou Y."/>
            <person name="Xue W."/>
            <person name="Luo G."/>
        </authorList>
    </citation>
    <scope>NUCLEOTIDE SEQUENCE [LARGE SCALE GENOMIC DNA]</scope>
    <source>
        <strain evidence="2 3">AF19-16AC</strain>
    </source>
</reference>
<feature type="non-terminal residue" evidence="2">
    <location>
        <position position="108"/>
    </location>
</feature>
<evidence type="ECO:0000313" key="3">
    <source>
        <dbReference type="Proteomes" id="UP000283834"/>
    </source>
</evidence>
<dbReference type="AlphaFoldDB" id="A0A412N824"/>
<proteinExistence type="predicted"/>
<keyword evidence="1" id="KW-1133">Transmembrane helix</keyword>
<name>A0A412N824_MEDGN</name>
<sequence length="108" mass="12302">MPGWVEDLLKEMFYGPFYQLAKVVWDWCIGLSTGVISQDPQHFSPATWKFVTETLYPWAMGIGLSMMNVFFICVFLKAASNLKENITLELCVEGMIRLVALNVLMQMG</sequence>
<dbReference type="EMBL" id="QRWQ01000068">
    <property type="protein sequence ID" value="RGT34179.1"/>
    <property type="molecule type" value="Genomic_DNA"/>
</dbReference>
<gene>
    <name evidence="2" type="ORF">DWX36_17565</name>
</gene>
<keyword evidence="1" id="KW-0472">Membrane</keyword>
<dbReference type="RefSeq" id="WP_147335571.1">
    <property type="nucleotide sequence ID" value="NZ_QRWQ01000068.1"/>
</dbReference>
<accession>A0A412N824</accession>